<dbReference type="PANTHER" id="PTHR47723:SF23">
    <property type="entry name" value="REVERSE TRANSCRIPTASE-LIKE PROTEIN"/>
    <property type="match status" value="1"/>
</dbReference>
<dbReference type="AlphaFoldDB" id="A0A314LE03"/>
<dbReference type="SUPFAM" id="SSF53098">
    <property type="entry name" value="Ribonuclease H-like"/>
    <property type="match status" value="1"/>
</dbReference>
<keyword evidence="3" id="KW-1185">Reference proteome</keyword>
<dbReference type="EMBL" id="MJEQ01000114">
    <property type="protein sequence ID" value="OIT39387.1"/>
    <property type="molecule type" value="Genomic_DNA"/>
</dbReference>
<dbReference type="InterPro" id="IPR012337">
    <property type="entry name" value="RNaseH-like_sf"/>
</dbReference>
<dbReference type="InterPro" id="IPR053151">
    <property type="entry name" value="RNase_H-like"/>
</dbReference>
<dbReference type="InterPro" id="IPR002156">
    <property type="entry name" value="RNaseH_domain"/>
</dbReference>
<dbReference type="GO" id="GO:0004523">
    <property type="term" value="F:RNA-DNA hybrid ribonuclease activity"/>
    <property type="evidence" value="ECO:0007669"/>
    <property type="project" value="InterPro"/>
</dbReference>
<evidence type="ECO:0000313" key="3">
    <source>
        <dbReference type="Proteomes" id="UP000187609"/>
    </source>
</evidence>
<comment type="caution">
    <text evidence="2">The sequence shown here is derived from an EMBL/GenBank/DDBJ whole genome shotgun (WGS) entry which is preliminary data.</text>
</comment>
<dbReference type="SMR" id="A0A314LE03"/>
<dbReference type="Pfam" id="PF13456">
    <property type="entry name" value="RVT_3"/>
    <property type="match status" value="1"/>
</dbReference>
<dbReference type="InterPro" id="IPR036397">
    <property type="entry name" value="RNaseH_sf"/>
</dbReference>
<evidence type="ECO:0000259" key="1">
    <source>
        <dbReference type="Pfam" id="PF13456"/>
    </source>
</evidence>
<organism evidence="2 3">
    <name type="scientific">Nicotiana attenuata</name>
    <name type="common">Coyote tobacco</name>
    <dbReference type="NCBI Taxonomy" id="49451"/>
    <lineage>
        <taxon>Eukaryota</taxon>
        <taxon>Viridiplantae</taxon>
        <taxon>Streptophyta</taxon>
        <taxon>Embryophyta</taxon>
        <taxon>Tracheophyta</taxon>
        <taxon>Spermatophyta</taxon>
        <taxon>Magnoliopsida</taxon>
        <taxon>eudicotyledons</taxon>
        <taxon>Gunneridae</taxon>
        <taxon>Pentapetalae</taxon>
        <taxon>asterids</taxon>
        <taxon>lamiids</taxon>
        <taxon>Solanales</taxon>
        <taxon>Solanaceae</taxon>
        <taxon>Nicotianoideae</taxon>
        <taxon>Nicotianeae</taxon>
        <taxon>Nicotiana</taxon>
    </lineage>
</organism>
<proteinExistence type="predicted"/>
<feature type="domain" description="RNase H type-1" evidence="1">
    <location>
        <begin position="33"/>
        <end position="151"/>
    </location>
</feature>
<dbReference type="Gramene" id="OIT39387">
    <property type="protein sequence ID" value="OIT39387"/>
    <property type="gene ID" value="A4A49_58774"/>
</dbReference>
<name>A0A314LE03_NICAT</name>
<dbReference type="GO" id="GO:0003676">
    <property type="term" value="F:nucleic acid binding"/>
    <property type="evidence" value="ECO:0007669"/>
    <property type="project" value="InterPro"/>
</dbReference>
<accession>A0A314LE03</accession>
<dbReference type="Proteomes" id="UP000187609">
    <property type="component" value="Unassembled WGS sequence"/>
</dbReference>
<evidence type="ECO:0000313" key="2">
    <source>
        <dbReference type="EMBL" id="OIT39387.1"/>
    </source>
</evidence>
<dbReference type="InterPro" id="IPR044730">
    <property type="entry name" value="RNase_H-like_dom_plant"/>
</dbReference>
<dbReference type="Gene3D" id="3.30.420.10">
    <property type="entry name" value="Ribonuclease H-like superfamily/Ribonuclease H"/>
    <property type="match status" value="1"/>
</dbReference>
<dbReference type="PANTHER" id="PTHR47723">
    <property type="entry name" value="OS05G0353850 PROTEIN"/>
    <property type="match status" value="1"/>
</dbReference>
<sequence length="177" mass="19939">EYLYLAKPSNTAPSKIPLYVKWHPPNMGSYKFNTDGAARSSNSFSGYDGVIRDSTGNWELGFSGCSYHANSLHMELLGVLQGLRLALQHNLMPLEIEIDATEVIHLLNTDNLLYSHMLNDCRSMIHQLGNPPIKHAYREQKLVADRLARYAIEARLCTTAVIFEEPPLFVLDLLHAD</sequence>
<reference evidence="2" key="1">
    <citation type="submission" date="2016-11" db="EMBL/GenBank/DDBJ databases">
        <title>The genome of Nicotiana attenuata.</title>
        <authorList>
            <person name="Xu S."/>
            <person name="Brockmoeller T."/>
            <person name="Gaquerel E."/>
            <person name="Navarro A."/>
            <person name="Kuhl H."/>
            <person name="Gase K."/>
            <person name="Ling Z."/>
            <person name="Zhou W."/>
            <person name="Kreitzer C."/>
            <person name="Stanke M."/>
            <person name="Tang H."/>
            <person name="Lyons E."/>
            <person name="Pandey P."/>
            <person name="Pandey S.P."/>
            <person name="Timmermann B."/>
            <person name="Baldwin I.T."/>
        </authorList>
    </citation>
    <scope>NUCLEOTIDE SEQUENCE [LARGE SCALE GENOMIC DNA]</scope>
    <source>
        <strain evidence="2">UT</strain>
    </source>
</reference>
<feature type="non-terminal residue" evidence="2">
    <location>
        <position position="177"/>
    </location>
</feature>
<protein>
    <recommendedName>
        <fullName evidence="1">RNase H type-1 domain-containing protein</fullName>
    </recommendedName>
</protein>
<gene>
    <name evidence="2" type="ORF">A4A49_58774</name>
</gene>
<dbReference type="CDD" id="cd06222">
    <property type="entry name" value="RNase_H_like"/>
    <property type="match status" value="1"/>
</dbReference>
<feature type="non-terminal residue" evidence="2">
    <location>
        <position position="1"/>
    </location>
</feature>